<dbReference type="Proteomes" id="UP000545588">
    <property type="component" value="Unassembled WGS sequence"/>
</dbReference>
<dbReference type="Proteomes" id="UP000534001">
    <property type="component" value="Unassembled WGS sequence"/>
</dbReference>
<evidence type="ECO:0000256" key="2">
    <source>
        <dbReference type="SAM" id="Phobius"/>
    </source>
</evidence>
<feature type="region of interest" description="Disordered" evidence="1">
    <location>
        <begin position="86"/>
        <end position="107"/>
    </location>
</feature>
<proteinExistence type="predicted"/>
<dbReference type="RefSeq" id="WP_184282208.1">
    <property type="nucleotide sequence ID" value="NZ_BMCO01000001.1"/>
</dbReference>
<dbReference type="EMBL" id="CAJEWA010000005">
    <property type="protein sequence ID" value="CAD2073523.1"/>
    <property type="molecule type" value="Genomic_DNA"/>
</dbReference>
<dbReference type="GO" id="GO:0008233">
    <property type="term" value="F:peptidase activity"/>
    <property type="evidence" value="ECO:0007669"/>
    <property type="project" value="UniProtKB-KW"/>
</dbReference>
<keyword evidence="6" id="KW-1185">Reference proteome</keyword>
<gene>
    <name evidence="4" type="ORF">HNR41_000936</name>
    <name evidence="3" type="ORF">JEOCOQ751_00672</name>
</gene>
<evidence type="ECO:0000313" key="4">
    <source>
        <dbReference type="EMBL" id="MBB6423010.1"/>
    </source>
</evidence>
<evidence type="ECO:0000313" key="6">
    <source>
        <dbReference type="Proteomes" id="UP000545588"/>
    </source>
</evidence>
<feature type="transmembrane region" description="Helical" evidence="2">
    <location>
        <begin position="59"/>
        <end position="80"/>
    </location>
</feature>
<evidence type="ECO:0000256" key="1">
    <source>
        <dbReference type="SAM" id="MobiDB-lite"/>
    </source>
</evidence>
<feature type="transmembrane region" description="Helical" evidence="2">
    <location>
        <begin position="6"/>
        <end position="25"/>
    </location>
</feature>
<evidence type="ECO:0000313" key="3">
    <source>
        <dbReference type="EMBL" id="CAD2073523.1"/>
    </source>
</evidence>
<sequence length="107" mass="12180">MVNDVQFYLYTILAVIVLSIAAGYFTSRYLLMPVVTFVAMGIAAFVLPNFYNNLEWQPLLGYAAFLAVLSFVLAMSMWVVKRNRRKAKELRGGPDETIDEAEHKKEI</sequence>
<protein>
    <submittedName>
        <fullName evidence="4">Membrane protein implicated in regulation of membrane protease activity</fullName>
    </submittedName>
</protein>
<comment type="caution">
    <text evidence="3">The sequence shown here is derived from an EMBL/GenBank/DDBJ whole genome shotgun (WGS) entry which is preliminary data.</text>
</comment>
<keyword evidence="2" id="KW-1133">Transmembrane helix</keyword>
<reference evidence="4 6" key="2">
    <citation type="submission" date="2020-08" db="EMBL/GenBank/DDBJ databases">
        <title>Genomic Encyclopedia of Type Strains, Phase IV (KMG-IV): sequencing the most valuable type-strain genomes for metagenomic binning, comparative biology and taxonomic classification.</title>
        <authorList>
            <person name="Goeker M."/>
        </authorList>
    </citation>
    <scope>NUCLEOTIDE SEQUENCE [LARGE SCALE GENOMIC DNA]</scope>
    <source>
        <strain evidence="4 6">DSM 22419</strain>
    </source>
</reference>
<accession>A0A6V7R8N9</accession>
<evidence type="ECO:0000313" key="5">
    <source>
        <dbReference type="Proteomes" id="UP000534001"/>
    </source>
</evidence>
<reference evidence="3 5" key="1">
    <citation type="submission" date="2020-07" db="EMBL/GenBank/DDBJ databases">
        <authorList>
            <person name="Criscuolo A."/>
        </authorList>
    </citation>
    <scope>NUCLEOTIDE SEQUENCE [LARGE SCALE GENOMIC DNA]</scope>
    <source>
        <strain evidence="3">CIP111751</strain>
    </source>
</reference>
<dbReference type="GO" id="GO:0006508">
    <property type="term" value="P:proteolysis"/>
    <property type="evidence" value="ECO:0007669"/>
    <property type="project" value="UniProtKB-KW"/>
</dbReference>
<dbReference type="AlphaFoldDB" id="A0A6V7R8N9"/>
<keyword evidence="2" id="KW-0472">Membrane</keyword>
<dbReference type="InterPro" id="IPR036259">
    <property type="entry name" value="MFS_trans_sf"/>
</dbReference>
<dbReference type="EMBL" id="JACHFF010000001">
    <property type="protein sequence ID" value="MBB6423010.1"/>
    <property type="molecule type" value="Genomic_DNA"/>
</dbReference>
<feature type="compositionally biased region" description="Basic and acidic residues" evidence="1">
    <location>
        <begin position="89"/>
        <end position="107"/>
    </location>
</feature>
<dbReference type="SUPFAM" id="SSF103473">
    <property type="entry name" value="MFS general substrate transporter"/>
    <property type="match status" value="1"/>
</dbReference>
<keyword evidence="4" id="KW-0645">Protease</keyword>
<organism evidence="3 5">
    <name type="scientific">Jeotgalicoccus coquinae</name>
    <dbReference type="NCBI Taxonomy" id="709509"/>
    <lineage>
        <taxon>Bacteria</taxon>
        <taxon>Bacillati</taxon>
        <taxon>Bacillota</taxon>
        <taxon>Bacilli</taxon>
        <taxon>Bacillales</taxon>
        <taxon>Staphylococcaceae</taxon>
        <taxon>Jeotgalicoccus</taxon>
    </lineage>
</organism>
<feature type="transmembrane region" description="Helical" evidence="2">
    <location>
        <begin position="30"/>
        <end position="47"/>
    </location>
</feature>
<keyword evidence="4" id="KW-0378">Hydrolase</keyword>
<keyword evidence="2" id="KW-0812">Transmembrane</keyword>
<name>A0A6V7R8N9_9STAP</name>